<dbReference type="AlphaFoldDB" id="W0PCP0"/>
<comment type="pathway">
    <text evidence="2">Organic acid metabolism; glycolate biosynthesis; glycolate from 2-phosphoglycolate: step 1/1.</text>
</comment>
<dbReference type="InterPro" id="IPR023214">
    <property type="entry name" value="HAD_sf"/>
</dbReference>
<evidence type="ECO:0000256" key="2">
    <source>
        <dbReference type="ARBA" id="ARBA00004818"/>
    </source>
</evidence>
<dbReference type="Pfam" id="PF13419">
    <property type="entry name" value="HAD_2"/>
    <property type="match status" value="1"/>
</dbReference>
<name>W0PCP0_ADVMD</name>
<proteinExistence type="inferred from homology"/>
<dbReference type="EC" id="3.1.3.18" evidence="4"/>
<gene>
    <name evidence="5" type="ORF">MIM_c11300</name>
</gene>
<dbReference type="NCBIfam" id="TIGR01549">
    <property type="entry name" value="HAD-SF-IA-v1"/>
    <property type="match status" value="1"/>
</dbReference>
<dbReference type="SFLD" id="SFLDG01129">
    <property type="entry name" value="C1.5:_HAD__Beta-PGM__Phosphata"/>
    <property type="match status" value="1"/>
</dbReference>
<sequence length="230" mass="24896">MKSHTTYKTIIFDLDGTLLDTWPSLLQAVSTAATGVTTIEPATLRLALSQGLSAMFAQAAKQMALDAEATQASIHAMERTYFEQALSAAVPYPKTSEMLAQLHGAGFTLALCTNRDRASTLTLLEQVSWLSLFSHIHCLDDGLPAKPDPAAILATLSHLQCPLQDALFVGDSWVDARCASQAGVDFAAHLCGYHTDPSELAGAVLSYRHAHELSQWLAARFTLKPELHYD</sequence>
<dbReference type="GO" id="GO:0008967">
    <property type="term" value="F:phosphoglycolate phosphatase activity"/>
    <property type="evidence" value="ECO:0007669"/>
    <property type="project" value="UniProtKB-EC"/>
</dbReference>
<accession>W0PCP0</accession>
<keyword evidence="6" id="KW-1185">Reference proteome</keyword>
<comment type="catalytic activity">
    <reaction evidence="1">
        <text>2-phosphoglycolate + H2O = glycolate + phosphate</text>
        <dbReference type="Rhea" id="RHEA:14369"/>
        <dbReference type="ChEBI" id="CHEBI:15377"/>
        <dbReference type="ChEBI" id="CHEBI:29805"/>
        <dbReference type="ChEBI" id="CHEBI:43474"/>
        <dbReference type="ChEBI" id="CHEBI:58033"/>
        <dbReference type="EC" id="3.1.3.18"/>
    </reaction>
</comment>
<dbReference type="PATRIC" id="fig|1247726.3.peg.1244"/>
<dbReference type="STRING" id="1247726.MIM_c11300"/>
<dbReference type="HOGENOM" id="CLU_045011_19_1_4"/>
<dbReference type="EMBL" id="CP003915">
    <property type="protein sequence ID" value="AHG63227.1"/>
    <property type="molecule type" value="Genomic_DNA"/>
</dbReference>
<dbReference type="InterPro" id="IPR006439">
    <property type="entry name" value="HAD-SF_hydro_IA"/>
</dbReference>
<dbReference type="Gene3D" id="1.10.150.240">
    <property type="entry name" value="Putative phosphatase, domain 2"/>
    <property type="match status" value="1"/>
</dbReference>
<evidence type="ECO:0000256" key="4">
    <source>
        <dbReference type="ARBA" id="ARBA00013078"/>
    </source>
</evidence>
<dbReference type="GO" id="GO:0005829">
    <property type="term" value="C:cytosol"/>
    <property type="evidence" value="ECO:0007669"/>
    <property type="project" value="TreeGrafter"/>
</dbReference>
<dbReference type="PANTHER" id="PTHR43434:SF1">
    <property type="entry name" value="PHOSPHOGLYCOLATE PHOSPHATASE"/>
    <property type="match status" value="1"/>
</dbReference>
<dbReference type="InterPro" id="IPR041492">
    <property type="entry name" value="HAD_2"/>
</dbReference>
<comment type="similarity">
    <text evidence="3">Belongs to the HAD-like hydrolase superfamily. CbbY/CbbZ/Gph/YieH family.</text>
</comment>
<dbReference type="RefSeq" id="WP_025371856.1">
    <property type="nucleotide sequence ID" value="NZ_CP003915.1"/>
</dbReference>
<evidence type="ECO:0000313" key="5">
    <source>
        <dbReference type="EMBL" id="AHG63227.1"/>
    </source>
</evidence>
<dbReference type="SUPFAM" id="SSF56784">
    <property type="entry name" value="HAD-like"/>
    <property type="match status" value="1"/>
</dbReference>
<dbReference type="GO" id="GO:0006281">
    <property type="term" value="P:DNA repair"/>
    <property type="evidence" value="ECO:0007669"/>
    <property type="project" value="TreeGrafter"/>
</dbReference>
<dbReference type="PANTHER" id="PTHR43434">
    <property type="entry name" value="PHOSPHOGLYCOLATE PHOSPHATASE"/>
    <property type="match status" value="1"/>
</dbReference>
<dbReference type="Gene3D" id="3.40.50.1000">
    <property type="entry name" value="HAD superfamily/HAD-like"/>
    <property type="match status" value="1"/>
</dbReference>
<dbReference type="SFLD" id="SFLDS00003">
    <property type="entry name" value="Haloacid_Dehalogenase"/>
    <property type="match status" value="1"/>
</dbReference>
<reference evidence="5 6" key="1">
    <citation type="journal article" date="2014" name="Microbiology">
        <title>Unravelling the complete genome sequence of Advenella mimigardefordensis strain DPN7T and novel insights in the catabolism of the xenobiotic polythioester precursor 3,3'-dithiodipropionate.</title>
        <authorList>
            <person name="Wubbeler J.H."/>
            <person name="Hiessl S."/>
            <person name="Schuldes J."/>
            <person name="Thurmer A."/>
            <person name="Daniel R."/>
            <person name="Steinbuchel A."/>
        </authorList>
    </citation>
    <scope>NUCLEOTIDE SEQUENCE [LARGE SCALE GENOMIC DNA]</scope>
    <source>
        <strain evidence="6">DSM 17166 / LMG 22922 / DPN7</strain>
    </source>
</reference>
<dbReference type="Proteomes" id="UP000019095">
    <property type="component" value="Chromosome"/>
</dbReference>
<dbReference type="InterPro" id="IPR050155">
    <property type="entry name" value="HAD-like_hydrolase_sf"/>
</dbReference>
<dbReference type="KEGG" id="amim:MIM_c11300"/>
<dbReference type="eggNOG" id="COG0546">
    <property type="taxonomic scope" value="Bacteria"/>
</dbReference>
<dbReference type="InterPro" id="IPR036412">
    <property type="entry name" value="HAD-like_sf"/>
</dbReference>
<evidence type="ECO:0000313" key="6">
    <source>
        <dbReference type="Proteomes" id="UP000019095"/>
    </source>
</evidence>
<evidence type="ECO:0000256" key="1">
    <source>
        <dbReference type="ARBA" id="ARBA00000830"/>
    </source>
</evidence>
<dbReference type="OrthoDB" id="9807630at2"/>
<evidence type="ECO:0000256" key="3">
    <source>
        <dbReference type="ARBA" id="ARBA00006171"/>
    </source>
</evidence>
<dbReference type="InterPro" id="IPR023198">
    <property type="entry name" value="PGP-like_dom2"/>
</dbReference>
<protein>
    <recommendedName>
        <fullName evidence="4">phosphoglycolate phosphatase</fullName>
        <ecNumber evidence="4">3.1.3.18</ecNumber>
    </recommendedName>
</protein>
<organism evidence="5 6">
    <name type="scientific">Advenella mimigardefordensis (strain DSM 17166 / LMG 22922 / DPN7)</name>
    <dbReference type="NCBI Taxonomy" id="1247726"/>
    <lineage>
        <taxon>Bacteria</taxon>
        <taxon>Pseudomonadati</taxon>
        <taxon>Pseudomonadota</taxon>
        <taxon>Betaproteobacteria</taxon>
        <taxon>Burkholderiales</taxon>
        <taxon>Alcaligenaceae</taxon>
    </lineage>
</organism>